<comment type="caution">
    <text evidence="5">The sequence shown here is derived from an EMBL/GenBank/DDBJ whole genome shotgun (WGS) entry which is preliminary data.</text>
</comment>
<keyword evidence="2" id="KW-0805">Transcription regulation</keyword>
<evidence type="ECO:0000256" key="2">
    <source>
        <dbReference type="ARBA" id="ARBA00023015"/>
    </source>
</evidence>
<evidence type="ECO:0000256" key="4">
    <source>
        <dbReference type="ARBA" id="ARBA00023163"/>
    </source>
</evidence>
<keyword evidence="6" id="KW-1185">Reference proteome</keyword>
<dbReference type="Gene3D" id="1.10.10.10">
    <property type="entry name" value="Winged helix-like DNA-binding domain superfamily/Winged helix DNA-binding domain"/>
    <property type="match status" value="1"/>
</dbReference>
<evidence type="ECO:0000256" key="3">
    <source>
        <dbReference type="ARBA" id="ARBA00023125"/>
    </source>
</evidence>
<keyword evidence="4" id="KW-0804">Transcription</keyword>
<gene>
    <name evidence="5" type="ORF">P8609_02380</name>
</gene>
<reference evidence="5 6" key="1">
    <citation type="submission" date="2023-04" db="EMBL/GenBank/DDBJ databases">
        <title>Lysobacter sp. strain UC isolated from soil sample.</title>
        <authorList>
            <person name="Choksket S."/>
            <person name="Harshvardhan F."/>
            <person name="Rana R."/>
            <person name="Patil P.B."/>
            <person name="Korpole S."/>
        </authorList>
    </citation>
    <scope>NUCLEOTIDE SEQUENCE [LARGE SCALE GENOMIC DNA]</scope>
    <source>
        <strain evidence="5 6">UC</strain>
    </source>
</reference>
<evidence type="ECO:0000313" key="5">
    <source>
        <dbReference type="EMBL" id="MDR0181815.1"/>
    </source>
</evidence>
<keyword evidence="3" id="KW-0238">DNA-binding</keyword>
<sequence>MTRKTARPPKPTAAELDLLRTIWRLGPSTVKDVHQARLAERPDLTYATVLRLMQVMHGKGLLTRDETQRSHVYAAAHAQDALQTNLLSDLIQKAFSGSGKALVMAALNEHVSDKEREEIRRFLKDDADDRKGNRDD</sequence>
<accession>A0ABU1C9M6</accession>
<organism evidence="5 6">
    <name type="scientific">Lysobacter arvi</name>
    <dbReference type="NCBI Taxonomy" id="3038776"/>
    <lineage>
        <taxon>Bacteria</taxon>
        <taxon>Pseudomonadati</taxon>
        <taxon>Pseudomonadota</taxon>
        <taxon>Gammaproteobacteria</taxon>
        <taxon>Lysobacterales</taxon>
        <taxon>Lysobacteraceae</taxon>
        <taxon>Lysobacter</taxon>
    </lineage>
</organism>
<dbReference type="InterPro" id="IPR005650">
    <property type="entry name" value="BlaI_family"/>
</dbReference>
<comment type="similarity">
    <text evidence="1">Belongs to the BlaI transcriptional regulatory family.</text>
</comment>
<proteinExistence type="inferred from homology"/>
<dbReference type="RefSeq" id="WP_309260983.1">
    <property type="nucleotide sequence ID" value="NZ_JARUHG010000001.1"/>
</dbReference>
<protein>
    <submittedName>
        <fullName evidence="5">BlaI/MecI/CopY family transcriptional regulator</fullName>
    </submittedName>
</protein>
<dbReference type="Proteomes" id="UP001233535">
    <property type="component" value="Unassembled WGS sequence"/>
</dbReference>
<evidence type="ECO:0000256" key="1">
    <source>
        <dbReference type="ARBA" id="ARBA00011046"/>
    </source>
</evidence>
<dbReference type="InterPro" id="IPR036390">
    <property type="entry name" value="WH_DNA-bd_sf"/>
</dbReference>
<evidence type="ECO:0000313" key="6">
    <source>
        <dbReference type="Proteomes" id="UP001233535"/>
    </source>
</evidence>
<dbReference type="EMBL" id="JARUHG010000001">
    <property type="protein sequence ID" value="MDR0181815.1"/>
    <property type="molecule type" value="Genomic_DNA"/>
</dbReference>
<dbReference type="Pfam" id="PF03965">
    <property type="entry name" value="Penicillinase_R"/>
    <property type="match status" value="1"/>
</dbReference>
<dbReference type="InterPro" id="IPR036388">
    <property type="entry name" value="WH-like_DNA-bd_sf"/>
</dbReference>
<dbReference type="SUPFAM" id="SSF46785">
    <property type="entry name" value="Winged helix' DNA-binding domain"/>
    <property type="match status" value="1"/>
</dbReference>
<name>A0ABU1C9M6_9GAMM</name>